<dbReference type="Proteomes" id="UP000294664">
    <property type="component" value="Unassembled WGS sequence"/>
</dbReference>
<gene>
    <name evidence="1" type="ORF">EDC64_114124</name>
</gene>
<dbReference type="RefSeq" id="WP_132034401.1">
    <property type="nucleotide sequence ID" value="NZ_SMAI01000014.1"/>
</dbReference>
<proteinExistence type="predicted"/>
<evidence type="ECO:0000313" key="1">
    <source>
        <dbReference type="EMBL" id="TCT02263.1"/>
    </source>
</evidence>
<evidence type="ECO:0000313" key="2">
    <source>
        <dbReference type="Proteomes" id="UP000294664"/>
    </source>
</evidence>
<organism evidence="1 2">
    <name type="scientific">Aquabacter spiritensis</name>
    <dbReference type="NCBI Taxonomy" id="933073"/>
    <lineage>
        <taxon>Bacteria</taxon>
        <taxon>Pseudomonadati</taxon>
        <taxon>Pseudomonadota</taxon>
        <taxon>Alphaproteobacteria</taxon>
        <taxon>Hyphomicrobiales</taxon>
        <taxon>Xanthobacteraceae</taxon>
        <taxon>Aquabacter</taxon>
    </lineage>
</organism>
<dbReference type="EMBL" id="SMAI01000014">
    <property type="protein sequence ID" value="TCT02263.1"/>
    <property type="molecule type" value="Genomic_DNA"/>
</dbReference>
<reference evidence="1 2" key="1">
    <citation type="submission" date="2019-03" db="EMBL/GenBank/DDBJ databases">
        <title>Genomic Encyclopedia of Type Strains, Phase IV (KMG-IV): sequencing the most valuable type-strain genomes for metagenomic binning, comparative biology and taxonomic classification.</title>
        <authorList>
            <person name="Goeker M."/>
        </authorList>
    </citation>
    <scope>NUCLEOTIDE SEQUENCE [LARGE SCALE GENOMIC DNA]</scope>
    <source>
        <strain evidence="1 2">DSM 9035</strain>
    </source>
</reference>
<comment type="caution">
    <text evidence="1">The sequence shown here is derived from an EMBL/GenBank/DDBJ whole genome shotgun (WGS) entry which is preliminary data.</text>
</comment>
<accession>A0A4R3LP59</accession>
<name>A0A4R3LP59_9HYPH</name>
<sequence length="339" mass="35924">MTGRVEGVGTFTVGASTVRIVTDCAGDISALVHAEEQVVRKLADRDLWPHQTVTLFVLDNLAPLVGQLKEMGRLMDEALAGLPQRPMVVLYDPRHATECFVFVNRQIMMAEEFWGDSLAAEGLLAHEHAHPLSECPATHAARGLTVEAAGPAALAPLAARLGETLSTGAVTELLANAFCLAHGFGDALKHVNRISLRRAARNLAQRAELETRAAAAVAAGTLPADQAPVLLRLADAQIGLPFALETVPFHEAGLTAHAAELEGLLADDLLARMAPEMVSLYDDLKAPFAALRPDWGAARLADWVADILSRLSAFLSQGGAPLTLSLVPARLAHAEGSHP</sequence>
<dbReference type="OrthoDB" id="143726at2"/>
<keyword evidence="2" id="KW-1185">Reference proteome</keyword>
<protein>
    <submittedName>
        <fullName evidence="1">Uncharacterized protein</fullName>
    </submittedName>
</protein>
<dbReference type="AlphaFoldDB" id="A0A4R3LP59"/>